<evidence type="ECO:0008006" key="4">
    <source>
        <dbReference type="Google" id="ProtNLM"/>
    </source>
</evidence>
<name>A0ABU1TBW9_9SPHI</name>
<keyword evidence="1" id="KW-1133">Transmembrane helix</keyword>
<proteinExistence type="predicted"/>
<feature type="transmembrane region" description="Helical" evidence="1">
    <location>
        <begin position="163"/>
        <end position="182"/>
    </location>
</feature>
<organism evidence="2 3">
    <name type="scientific">Mucilaginibacter pocheonensis</name>
    <dbReference type="NCBI Taxonomy" id="398050"/>
    <lineage>
        <taxon>Bacteria</taxon>
        <taxon>Pseudomonadati</taxon>
        <taxon>Bacteroidota</taxon>
        <taxon>Sphingobacteriia</taxon>
        <taxon>Sphingobacteriales</taxon>
        <taxon>Sphingobacteriaceae</taxon>
        <taxon>Mucilaginibacter</taxon>
    </lineage>
</organism>
<reference evidence="2 3" key="1">
    <citation type="submission" date="2023-07" db="EMBL/GenBank/DDBJ databases">
        <title>Sorghum-associated microbial communities from plants grown in Nebraska, USA.</title>
        <authorList>
            <person name="Schachtman D."/>
        </authorList>
    </citation>
    <scope>NUCLEOTIDE SEQUENCE [LARGE SCALE GENOMIC DNA]</scope>
    <source>
        <strain evidence="2 3">3262</strain>
    </source>
</reference>
<keyword evidence="1" id="KW-0472">Membrane</keyword>
<evidence type="ECO:0000313" key="2">
    <source>
        <dbReference type="EMBL" id="MDR6942876.1"/>
    </source>
</evidence>
<feature type="transmembrane region" description="Helical" evidence="1">
    <location>
        <begin position="31"/>
        <end position="53"/>
    </location>
</feature>
<feature type="transmembrane region" description="Helical" evidence="1">
    <location>
        <begin position="86"/>
        <end position="110"/>
    </location>
</feature>
<protein>
    <recommendedName>
        <fullName evidence="4">Glycerophosphoryl diester phosphodiesterase membrane domain-containing protein</fullName>
    </recommendedName>
</protein>
<feature type="transmembrane region" description="Helical" evidence="1">
    <location>
        <begin position="247"/>
        <end position="268"/>
    </location>
</feature>
<feature type="transmembrane region" description="Helical" evidence="1">
    <location>
        <begin position="194"/>
        <end position="227"/>
    </location>
</feature>
<keyword evidence="1" id="KW-0812">Transmembrane</keyword>
<comment type="caution">
    <text evidence="2">The sequence shown here is derived from an EMBL/GenBank/DDBJ whole genome shotgun (WGS) entry which is preliminary data.</text>
</comment>
<gene>
    <name evidence="2" type="ORF">J2W55_002718</name>
</gene>
<dbReference type="RefSeq" id="WP_310096445.1">
    <property type="nucleotide sequence ID" value="NZ_JAVDUU010000002.1"/>
</dbReference>
<dbReference type="EMBL" id="JAVDUU010000002">
    <property type="protein sequence ID" value="MDR6942876.1"/>
    <property type="molecule type" value="Genomic_DNA"/>
</dbReference>
<accession>A0ABU1TBW9</accession>
<keyword evidence="3" id="KW-1185">Reference proteome</keyword>
<evidence type="ECO:0000256" key="1">
    <source>
        <dbReference type="SAM" id="Phobius"/>
    </source>
</evidence>
<evidence type="ECO:0000313" key="3">
    <source>
        <dbReference type="Proteomes" id="UP001247620"/>
    </source>
</evidence>
<feature type="transmembrane region" description="Helical" evidence="1">
    <location>
        <begin position="131"/>
        <end position="157"/>
    </location>
</feature>
<sequence>MQSKVELAKVRDFGEIINDTFLFLKQNIKPLLKYFFIFCGIFVIAGVISASMYQLKVTNTMNSISNGTYNNMEYKPSFFSFIGPELFMTSTFAFLSVITIEVTILSYIALYKEKDKAVPTTEEMWGYIKYYYLKILGSSILLHLLLVIGFVFCIIPGLYLAPIFALVLPIMIIENTSFSYAFNRCFFLIKENWWATFGVMVVVWIIFSVCRGIIVLPTSILNIISLITHPNKAVLSVPGAVITAGVQQLSLVFLMIPIVALSLCYFNLTESKDGTSLMDKISKLGTTTPDTDLPAEEY</sequence>
<dbReference type="Proteomes" id="UP001247620">
    <property type="component" value="Unassembled WGS sequence"/>
</dbReference>